<proteinExistence type="predicted"/>
<dbReference type="InterPro" id="IPR032808">
    <property type="entry name" value="DoxX"/>
</dbReference>
<comment type="caution">
    <text evidence="5">The sequence shown here is derived from an EMBL/GenBank/DDBJ whole genome shotgun (WGS) entry which is preliminary data.</text>
</comment>
<evidence type="ECO:0000256" key="2">
    <source>
        <dbReference type="ARBA" id="ARBA00022692"/>
    </source>
</evidence>
<keyword evidence="4" id="KW-0472">Membrane</keyword>
<evidence type="ECO:0000313" key="5">
    <source>
        <dbReference type="EMBL" id="MBE7323658.1"/>
    </source>
</evidence>
<reference evidence="5 6" key="1">
    <citation type="submission" date="2020-10" db="EMBL/GenBank/DDBJ databases">
        <title>Nocardioides sp. isolated from sludge.</title>
        <authorList>
            <person name="Zhang X."/>
        </authorList>
    </citation>
    <scope>NUCLEOTIDE SEQUENCE [LARGE SCALE GENOMIC DNA]</scope>
    <source>
        <strain evidence="5 6">Y6</strain>
    </source>
</reference>
<keyword evidence="6" id="KW-1185">Reference proteome</keyword>
<dbReference type="EMBL" id="JADCSA010000002">
    <property type="protein sequence ID" value="MBE7323658.1"/>
    <property type="molecule type" value="Genomic_DNA"/>
</dbReference>
<evidence type="ECO:0000313" key="6">
    <source>
        <dbReference type="Proteomes" id="UP000756387"/>
    </source>
</evidence>
<dbReference type="Proteomes" id="UP000756387">
    <property type="component" value="Unassembled WGS sequence"/>
</dbReference>
<evidence type="ECO:0000256" key="3">
    <source>
        <dbReference type="ARBA" id="ARBA00022989"/>
    </source>
</evidence>
<organism evidence="5 6">
    <name type="scientific">Nocardioides malaquae</name>
    <dbReference type="NCBI Taxonomy" id="2773426"/>
    <lineage>
        <taxon>Bacteria</taxon>
        <taxon>Bacillati</taxon>
        <taxon>Actinomycetota</taxon>
        <taxon>Actinomycetes</taxon>
        <taxon>Propionibacteriales</taxon>
        <taxon>Nocardioidaceae</taxon>
        <taxon>Nocardioides</taxon>
    </lineage>
</organism>
<accession>A0ABR9RQ68</accession>
<keyword evidence="3" id="KW-1133">Transmembrane helix</keyword>
<dbReference type="RefSeq" id="WP_193636966.1">
    <property type="nucleotide sequence ID" value="NZ_JADCSA010000002.1"/>
</dbReference>
<dbReference type="Pfam" id="PF07681">
    <property type="entry name" value="DoxX"/>
    <property type="match status" value="1"/>
</dbReference>
<keyword evidence="2" id="KW-0812">Transmembrane</keyword>
<evidence type="ECO:0000256" key="1">
    <source>
        <dbReference type="ARBA" id="ARBA00004141"/>
    </source>
</evidence>
<name>A0ABR9RQ68_9ACTN</name>
<sequence>MALTRRIARPLLSSGFITSGTQVLREPGAAAEELRPWLDKVGPAARARGIPVPQDPATAARALAGVQVAAAGALALGKAPRTSAALLAAALLPTALATTASGDPDASRRKVTEATRNASLVGGLLLAALDTEGRPGLAWRARRASRDARRQARHLAKETALEAKLAAKSIG</sequence>
<evidence type="ECO:0000256" key="4">
    <source>
        <dbReference type="ARBA" id="ARBA00023136"/>
    </source>
</evidence>
<comment type="subcellular location">
    <subcellularLocation>
        <location evidence="1">Membrane</location>
        <topology evidence="1">Multi-pass membrane protein</topology>
    </subcellularLocation>
</comment>
<protein>
    <submittedName>
        <fullName evidence="5">DoxX family membrane protein</fullName>
    </submittedName>
</protein>
<gene>
    <name evidence="5" type="ORF">IEQ44_03200</name>
</gene>